<feature type="compositionally biased region" description="Basic and acidic residues" evidence="2">
    <location>
        <begin position="719"/>
        <end position="731"/>
    </location>
</feature>
<comment type="caution">
    <text evidence="3">The sequence shown here is derived from an EMBL/GenBank/DDBJ whole genome shotgun (WGS) entry which is preliminary data.</text>
</comment>
<feature type="coiled-coil region" evidence="1">
    <location>
        <begin position="370"/>
        <end position="423"/>
    </location>
</feature>
<gene>
    <name evidence="3" type="ORF">GQF63_11630</name>
</gene>
<evidence type="ECO:0000256" key="2">
    <source>
        <dbReference type="SAM" id="MobiDB-lite"/>
    </source>
</evidence>
<dbReference type="AlphaFoldDB" id="A0A6N8L049"/>
<organism evidence="3 4">
    <name type="scientific">Sphingobacterium humi</name>
    <dbReference type="NCBI Taxonomy" id="1796905"/>
    <lineage>
        <taxon>Bacteria</taxon>
        <taxon>Pseudomonadati</taxon>
        <taxon>Bacteroidota</taxon>
        <taxon>Sphingobacteriia</taxon>
        <taxon>Sphingobacteriales</taxon>
        <taxon>Sphingobacteriaceae</taxon>
        <taxon>Sphingobacterium</taxon>
    </lineage>
</organism>
<feature type="coiled-coil region" evidence="1">
    <location>
        <begin position="285"/>
        <end position="323"/>
    </location>
</feature>
<evidence type="ECO:0000256" key="1">
    <source>
        <dbReference type="SAM" id="Coils"/>
    </source>
</evidence>
<feature type="coiled-coil region" evidence="1">
    <location>
        <begin position="806"/>
        <end position="872"/>
    </location>
</feature>
<accession>A0A6N8L049</accession>
<dbReference type="GO" id="GO:0005524">
    <property type="term" value="F:ATP binding"/>
    <property type="evidence" value="ECO:0007669"/>
    <property type="project" value="UniProtKB-KW"/>
</dbReference>
<dbReference type="EMBL" id="WSQA01000008">
    <property type="protein sequence ID" value="MVZ62677.1"/>
    <property type="molecule type" value="Genomic_DNA"/>
</dbReference>
<protein>
    <submittedName>
        <fullName evidence="3">ATP-binding protein</fullName>
    </submittedName>
</protein>
<keyword evidence="3" id="KW-0067">ATP-binding</keyword>
<name>A0A6N8L049_9SPHI</name>
<keyword evidence="1" id="KW-0175">Coiled coil</keyword>
<dbReference type="OrthoDB" id="9810371at2"/>
<reference evidence="3 4" key="1">
    <citation type="submission" date="2019-12" db="EMBL/GenBank/DDBJ databases">
        <authorList>
            <person name="Dong K."/>
        </authorList>
    </citation>
    <scope>NUCLEOTIDE SEQUENCE [LARGE SCALE GENOMIC DNA]</scope>
    <source>
        <strain evidence="3 4">JCM 31225</strain>
    </source>
</reference>
<dbReference type="RefSeq" id="WP_160369404.1">
    <property type="nucleotide sequence ID" value="NZ_WSQA01000008.1"/>
</dbReference>
<dbReference type="InterPro" id="IPR021979">
    <property type="entry name" value="DUF3584"/>
</dbReference>
<proteinExistence type="predicted"/>
<sequence>MRYLNKIIFINSASIAYAEIGLSGNVHFIGTQGVGKSTCLRAILFFYNADKIKLGIEKSKRTFDDYYLPHANSYIIYEVLTENGPFCVLLFKSQGRAAFRFINSAYHKENYIGEDHRAMLWDQLRNTFASHTSYSRKVDRYEEYRDIIYGNNKGLDAVFRKYALIESRSYQNLPRTIQNVFLNSKLEAEFIKQTIIMSLNEEDIRIDLDQYALHLKNFEQQLNDIGKWSEQNRSGEVLVRMLASNIAKLRRTVNFLTKEKYELFQNLIAIHSQIEQAHPFLLKELEQLQGKQAQAEKKVREANDKFQERINKINKEITLMDDRLSDAKIKNELYQRLDINSIIDRVSKKAVWETKKHSMEAERHLLSFRYQEITDKYKALLQQLDNQLQMFINERERENNTLNAETNQRKDKIKDQFDKILKEMDMELAVLKENADIKETSIQEIIHQITLETAVAKVKRWYEDELNEVEQVIKHADQELIAIKNFRNNSRAQIESLQKSWAMDEKEVQMSYAAQKAELDQRIAGEKSIIDENESIISRSSNSFYEWLHNNKPGWEENIGKVINQQSILFNSELSPKSVDANGHLLFGVELNLAQLPLRIKTIADYEQEIKTCYAEIAKHQASITNLEEQENKEIDKISKKYQPQIKQLKEEIGIGEYNETKFIQKQKQAVLSQEEWKRKAESKKSQILDDLNKRKFEAEQEKVQAQEEWKATKNNKTRQQEERKRELKSKLQEEDQRLANLLNQSDESIAAEKQQVALRRIKIEEQQNKDLHQEGAEVERLKEIDTEILQIETELNYIEANRDRVAEYNKDKRELFDLVDEFKAKRKIATGKLATEKESHVIAKSRLQESLSVLQNQISSLELKLRETREDLTAFEEFCKSDLYLNLANEEPNIIMVEADPIRLVKIIATIYEKISESNNRMTELRSHINRFLSNFSVGNIFGFETILVDDQQYLHFADNLSEFLEENKIDEYERRTNELFASLILQVGRETTELVSKEAIINKVINDINRDFMERNFAGVIKGIELRMTPSASKIVSLLQHIRLFNDEYAIALGTANLFSQEDSTLNNKKAVNYLRSFALEIAASKQNEVTLSDTFELQFKIVENDNDSGWVEKLTNVGSEGTDVLVKAMINIMLLNVFKENASKKFKDFRLHCMMDEIGKLHPNNVKGILKFANDRNIVLINSSPTSYNAIDYKHTYLLSKDKTHATLVKRLITNNQAYEN</sequence>
<feature type="region of interest" description="Disordered" evidence="2">
    <location>
        <begin position="708"/>
        <end position="731"/>
    </location>
</feature>
<feature type="coiled-coil region" evidence="1">
    <location>
        <begin position="603"/>
        <end position="637"/>
    </location>
</feature>
<dbReference type="Proteomes" id="UP000435036">
    <property type="component" value="Unassembled WGS sequence"/>
</dbReference>
<keyword evidence="3" id="KW-0547">Nucleotide-binding</keyword>
<evidence type="ECO:0000313" key="4">
    <source>
        <dbReference type="Proteomes" id="UP000435036"/>
    </source>
</evidence>
<keyword evidence="4" id="KW-1185">Reference proteome</keyword>
<dbReference type="Pfam" id="PF12128">
    <property type="entry name" value="DUF3584"/>
    <property type="match status" value="1"/>
</dbReference>
<evidence type="ECO:0000313" key="3">
    <source>
        <dbReference type="EMBL" id="MVZ62677.1"/>
    </source>
</evidence>